<dbReference type="GO" id="GO:0005743">
    <property type="term" value="C:mitochondrial inner membrane"/>
    <property type="evidence" value="ECO:0007669"/>
    <property type="project" value="UniProtKB-SubCell"/>
</dbReference>
<evidence type="ECO:0000256" key="21">
    <source>
        <dbReference type="ARBA" id="ARBA00082287"/>
    </source>
</evidence>
<keyword evidence="16" id="KW-0472">Membrane</keyword>
<dbReference type="InterPro" id="IPR036188">
    <property type="entry name" value="FAD/NAD-bd_sf"/>
</dbReference>
<dbReference type="Pfam" id="PF22366">
    <property type="entry name" value="NDH2_C"/>
    <property type="match status" value="1"/>
</dbReference>
<keyword evidence="12" id="KW-0809">Transit peptide</keyword>
<evidence type="ECO:0000256" key="17">
    <source>
        <dbReference type="ARBA" id="ARBA00023140"/>
    </source>
</evidence>
<evidence type="ECO:0000313" key="24">
    <source>
        <dbReference type="EMBL" id="CAH1414519.1"/>
    </source>
</evidence>
<keyword evidence="14" id="KW-0520">NAD</keyword>
<dbReference type="Gene3D" id="3.50.50.100">
    <property type="match status" value="2"/>
</dbReference>
<dbReference type="PANTHER" id="PTHR43706:SF3">
    <property type="entry name" value="EXTERNAL ALTERNATIVE NAD(P)H-UBIQUINONE OXIDOREDUCTASE B1, MITOCHONDRIAL"/>
    <property type="match status" value="1"/>
</dbReference>
<comment type="caution">
    <text evidence="24">The sequence shown here is derived from an EMBL/GenBank/DDBJ whole genome shotgun (WGS) entry which is preliminary data.</text>
</comment>
<evidence type="ECO:0000256" key="15">
    <source>
        <dbReference type="ARBA" id="ARBA00023128"/>
    </source>
</evidence>
<dbReference type="InterPro" id="IPR045024">
    <property type="entry name" value="NDH-2"/>
</dbReference>
<dbReference type="EC" id="1.6.5.9" evidence="5"/>
<dbReference type="PRINTS" id="PR00368">
    <property type="entry name" value="FADPNR"/>
</dbReference>
<evidence type="ECO:0000256" key="20">
    <source>
        <dbReference type="ARBA" id="ARBA00071359"/>
    </source>
</evidence>
<evidence type="ECO:0000256" key="6">
    <source>
        <dbReference type="ARBA" id="ARBA00022630"/>
    </source>
</evidence>
<keyword evidence="25" id="KW-1185">Reference proteome</keyword>
<keyword evidence="9" id="KW-0274">FAD</keyword>
<dbReference type="SUPFAM" id="SSF47473">
    <property type="entry name" value="EF-hand"/>
    <property type="match status" value="1"/>
</dbReference>
<comment type="similarity">
    <text evidence="4">Belongs to the NADH dehydrogenase family.</text>
</comment>
<dbReference type="EMBL" id="CAKMRJ010000001">
    <property type="protein sequence ID" value="CAH1414519.1"/>
    <property type="molecule type" value="Genomic_DNA"/>
</dbReference>
<evidence type="ECO:0000256" key="14">
    <source>
        <dbReference type="ARBA" id="ARBA00023027"/>
    </source>
</evidence>
<evidence type="ECO:0000256" key="1">
    <source>
        <dbReference type="ARBA" id="ARBA00001974"/>
    </source>
</evidence>
<evidence type="ECO:0000313" key="25">
    <source>
        <dbReference type="Proteomes" id="UP001157418"/>
    </source>
</evidence>
<dbReference type="GO" id="GO:0050136">
    <property type="term" value="F:NADH dehydrogenase (quinone) (non-electrogenic) activity"/>
    <property type="evidence" value="ECO:0007669"/>
    <property type="project" value="UniProtKB-EC"/>
</dbReference>
<keyword evidence="6" id="KW-0285">Flavoprotein</keyword>
<dbReference type="FunFam" id="3.50.50.100:FF:000002">
    <property type="entry name" value="External alternative NAD(P)H-ubiquinone oxidoreductase B1, mitochondrial"/>
    <property type="match status" value="1"/>
</dbReference>
<dbReference type="FunFam" id="3.50.50.100:FF:000008">
    <property type="entry name" value="External alternative NAD(P)H-ubiquinone oxidoreductase B1, mitochondrial"/>
    <property type="match status" value="1"/>
</dbReference>
<dbReference type="SUPFAM" id="SSF51905">
    <property type="entry name" value="FAD/NAD(P)-binding domain"/>
    <property type="match status" value="2"/>
</dbReference>
<gene>
    <name evidence="24" type="ORF">LVIROSA_LOCUS2431</name>
</gene>
<evidence type="ECO:0000256" key="4">
    <source>
        <dbReference type="ARBA" id="ARBA00005272"/>
    </source>
</evidence>
<dbReference type="GO" id="GO:0005509">
    <property type="term" value="F:calcium ion binding"/>
    <property type="evidence" value="ECO:0007669"/>
    <property type="project" value="InterPro"/>
</dbReference>
<evidence type="ECO:0000256" key="10">
    <source>
        <dbReference type="ARBA" id="ARBA00022837"/>
    </source>
</evidence>
<dbReference type="Pfam" id="PF07992">
    <property type="entry name" value="Pyr_redox_2"/>
    <property type="match status" value="1"/>
</dbReference>
<dbReference type="Proteomes" id="UP001157418">
    <property type="component" value="Unassembled WGS sequence"/>
</dbReference>
<sequence>MTLFSYLNRACNGFPSSSKLLVVFSLSSGGLVAYSESQSSSAPKNTELEKLPKKKKVVVLGTGWASISFLKDLDISSYDVQVVSPRNYFAFTPLLPSVTCGTVEARSIVEPIRNIIKKKKGEIQFWEAECTKIDAANKKVSCRSTIEANMGKKEFSIDYDYLVIATGAEVNTFNTPGVKEHCHFLKEVEDAQKIRTSVIDCFENAILPGLTEEERRTNLHFVIVGGGPTGVEFAAELHDFVHEDLAKLYPMVEDKVRITIIQSGDHILNTYDSRISSFAETKFARDGIDVNTGCRVISVTDKEVNMEVKATSEKVSIPHGMVLWSTGVATRPVVKDFMDQIGQEKRRVLATDEWLRVKGCDDVYAIGDCATLVQRKVMSDIAAIFKAADKDNSGTLIVEEFQDIIDDILIRYPQVNLHLQSQHLSSVTDLLKDPQGNARKEVDIEDFKLALCQVDSQMKSLPATAQVAAQQGTYLSSCFNKRELANFQPEGPLRFKSEGRHEFIPFRYKHLGSFAPLGGEQAAAELPGDWVSVGRSTQWLWYSVYASKQVSWRTRVLVVFDWTRRYIFGRDSSRI</sequence>
<reference evidence="24 25" key="1">
    <citation type="submission" date="2022-01" db="EMBL/GenBank/DDBJ databases">
        <authorList>
            <person name="Xiong W."/>
            <person name="Schranz E."/>
        </authorList>
    </citation>
    <scope>NUCLEOTIDE SEQUENCE [LARGE SCALE GENOMIC DNA]</scope>
</reference>
<evidence type="ECO:0000256" key="12">
    <source>
        <dbReference type="ARBA" id="ARBA00022946"/>
    </source>
</evidence>
<evidence type="ECO:0000256" key="8">
    <source>
        <dbReference type="ARBA" id="ARBA00022792"/>
    </source>
</evidence>
<evidence type="ECO:0000256" key="11">
    <source>
        <dbReference type="ARBA" id="ARBA00022857"/>
    </source>
</evidence>
<comment type="catalytic activity">
    <reaction evidence="18">
        <text>a quinone + NADH + H(+) = a quinol + NAD(+)</text>
        <dbReference type="Rhea" id="RHEA:46160"/>
        <dbReference type="ChEBI" id="CHEBI:15378"/>
        <dbReference type="ChEBI" id="CHEBI:24646"/>
        <dbReference type="ChEBI" id="CHEBI:57540"/>
        <dbReference type="ChEBI" id="CHEBI:57945"/>
        <dbReference type="ChEBI" id="CHEBI:132124"/>
        <dbReference type="EC" id="1.6.5.9"/>
    </reaction>
</comment>
<dbReference type="InterPro" id="IPR011992">
    <property type="entry name" value="EF-hand-dom_pair"/>
</dbReference>
<evidence type="ECO:0000256" key="9">
    <source>
        <dbReference type="ARBA" id="ARBA00022827"/>
    </source>
</evidence>
<dbReference type="PROSITE" id="PS50222">
    <property type="entry name" value="EF_HAND_2"/>
    <property type="match status" value="1"/>
</dbReference>
<evidence type="ECO:0000256" key="19">
    <source>
        <dbReference type="ARBA" id="ARBA00049010"/>
    </source>
</evidence>
<evidence type="ECO:0000256" key="3">
    <source>
        <dbReference type="ARBA" id="ARBA00004275"/>
    </source>
</evidence>
<name>A0AAU9LG41_9ASTR</name>
<evidence type="ECO:0000256" key="13">
    <source>
        <dbReference type="ARBA" id="ARBA00023002"/>
    </source>
</evidence>
<keyword evidence="15" id="KW-0496">Mitochondrion</keyword>
<comment type="catalytic activity">
    <reaction evidence="19">
        <text>a ubiquinone + NADH + H(+) = a ubiquinol + NAD(+)</text>
        <dbReference type="Rhea" id="RHEA:23152"/>
        <dbReference type="Rhea" id="RHEA-COMP:9565"/>
        <dbReference type="Rhea" id="RHEA-COMP:9566"/>
        <dbReference type="ChEBI" id="CHEBI:15378"/>
        <dbReference type="ChEBI" id="CHEBI:16389"/>
        <dbReference type="ChEBI" id="CHEBI:17976"/>
        <dbReference type="ChEBI" id="CHEBI:57540"/>
        <dbReference type="ChEBI" id="CHEBI:57945"/>
    </reaction>
</comment>
<accession>A0AAU9LG41</accession>
<dbReference type="InterPro" id="IPR054585">
    <property type="entry name" value="NDH2-like_C"/>
</dbReference>
<feature type="domain" description="EF-hand" evidence="23">
    <location>
        <begin position="376"/>
        <end position="411"/>
    </location>
</feature>
<dbReference type="InterPro" id="IPR023753">
    <property type="entry name" value="FAD/NAD-binding_dom"/>
</dbReference>
<dbReference type="GO" id="GO:0005777">
    <property type="term" value="C:peroxisome"/>
    <property type="evidence" value="ECO:0007669"/>
    <property type="project" value="UniProtKB-SubCell"/>
</dbReference>
<dbReference type="InterPro" id="IPR002048">
    <property type="entry name" value="EF_hand_dom"/>
</dbReference>
<keyword evidence="17" id="KW-0576">Peroxisome</keyword>
<dbReference type="PANTHER" id="PTHR43706">
    <property type="entry name" value="NADH DEHYDROGENASE"/>
    <property type="match status" value="1"/>
</dbReference>
<keyword evidence="8" id="KW-0999">Mitochondrion inner membrane</keyword>
<protein>
    <recommendedName>
        <fullName evidence="20">External alternative NAD(P)H-ubiquinone oxidoreductase B1, mitochondrial</fullName>
        <ecNumber evidence="5">1.6.5.9</ecNumber>
    </recommendedName>
    <alternativeName>
        <fullName evidence="22">External alternative NADH dehydrogenase NDB1</fullName>
    </alternativeName>
    <alternativeName>
        <fullName evidence="21">NADH:ubiquinone reductase (non-electrogenic) NDB1</fullName>
    </alternativeName>
</protein>
<evidence type="ECO:0000256" key="2">
    <source>
        <dbReference type="ARBA" id="ARBA00004137"/>
    </source>
</evidence>
<evidence type="ECO:0000256" key="18">
    <source>
        <dbReference type="ARBA" id="ARBA00047599"/>
    </source>
</evidence>
<keyword evidence="7" id="KW-0479">Metal-binding</keyword>
<keyword evidence="10" id="KW-0106">Calcium</keyword>
<keyword evidence="13" id="KW-0560">Oxidoreductase</keyword>
<dbReference type="AlphaFoldDB" id="A0AAU9LG41"/>
<evidence type="ECO:0000256" key="7">
    <source>
        <dbReference type="ARBA" id="ARBA00022723"/>
    </source>
</evidence>
<evidence type="ECO:0000256" key="22">
    <source>
        <dbReference type="ARBA" id="ARBA00083051"/>
    </source>
</evidence>
<keyword evidence="11" id="KW-0521">NADP</keyword>
<organism evidence="24 25">
    <name type="scientific">Lactuca virosa</name>
    <dbReference type="NCBI Taxonomy" id="75947"/>
    <lineage>
        <taxon>Eukaryota</taxon>
        <taxon>Viridiplantae</taxon>
        <taxon>Streptophyta</taxon>
        <taxon>Embryophyta</taxon>
        <taxon>Tracheophyta</taxon>
        <taxon>Spermatophyta</taxon>
        <taxon>Magnoliopsida</taxon>
        <taxon>eudicotyledons</taxon>
        <taxon>Gunneridae</taxon>
        <taxon>Pentapetalae</taxon>
        <taxon>asterids</taxon>
        <taxon>campanulids</taxon>
        <taxon>Asterales</taxon>
        <taxon>Asteraceae</taxon>
        <taxon>Cichorioideae</taxon>
        <taxon>Cichorieae</taxon>
        <taxon>Lactucinae</taxon>
        <taxon>Lactuca</taxon>
    </lineage>
</organism>
<comment type="cofactor">
    <cofactor evidence="1">
        <name>FAD</name>
        <dbReference type="ChEBI" id="CHEBI:57692"/>
    </cofactor>
</comment>
<evidence type="ECO:0000256" key="5">
    <source>
        <dbReference type="ARBA" id="ARBA00012637"/>
    </source>
</evidence>
<comment type="subcellular location">
    <subcellularLocation>
        <location evidence="2">Mitochondrion inner membrane</location>
        <topology evidence="2">Peripheral membrane protein</topology>
        <orientation evidence="2">Intermembrane side</orientation>
    </subcellularLocation>
    <subcellularLocation>
        <location evidence="3">Peroxisome</location>
    </subcellularLocation>
</comment>
<proteinExistence type="inferred from homology"/>
<evidence type="ECO:0000256" key="16">
    <source>
        <dbReference type="ARBA" id="ARBA00023136"/>
    </source>
</evidence>
<evidence type="ECO:0000259" key="23">
    <source>
        <dbReference type="PROSITE" id="PS50222"/>
    </source>
</evidence>